<dbReference type="EMBL" id="GGEC01077486">
    <property type="protein sequence ID" value="MBX57970.1"/>
    <property type="molecule type" value="Transcribed_RNA"/>
</dbReference>
<name>A0A2P2PTA5_RHIMU</name>
<evidence type="ECO:0000313" key="1">
    <source>
        <dbReference type="EMBL" id="MBX57970.1"/>
    </source>
</evidence>
<organism evidence="1">
    <name type="scientific">Rhizophora mucronata</name>
    <name type="common">Asiatic mangrove</name>
    <dbReference type="NCBI Taxonomy" id="61149"/>
    <lineage>
        <taxon>Eukaryota</taxon>
        <taxon>Viridiplantae</taxon>
        <taxon>Streptophyta</taxon>
        <taxon>Embryophyta</taxon>
        <taxon>Tracheophyta</taxon>
        <taxon>Spermatophyta</taxon>
        <taxon>Magnoliopsida</taxon>
        <taxon>eudicotyledons</taxon>
        <taxon>Gunneridae</taxon>
        <taxon>Pentapetalae</taxon>
        <taxon>rosids</taxon>
        <taxon>fabids</taxon>
        <taxon>Malpighiales</taxon>
        <taxon>Rhizophoraceae</taxon>
        <taxon>Rhizophora</taxon>
    </lineage>
</organism>
<reference evidence="1" key="1">
    <citation type="submission" date="2018-02" db="EMBL/GenBank/DDBJ databases">
        <title>Rhizophora mucronata_Transcriptome.</title>
        <authorList>
            <person name="Meera S.P."/>
            <person name="Sreeshan A."/>
            <person name="Augustine A."/>
        </authorList>
    </citation>
    <scope>NUCLEOTIDE SEQUENCE</scope>
    <source>
        <tissue evidence="1">Leaf</tissue>
    </source>
</reference>
<sequence>MVQMNWTRTTRPP</sequence>
<protein>
    <submittedName>
        <fullName evidence="1">Uncharacterized protein MANES_07G019200</fullName>
    </submittedName>
</protein>
<accession>A0A2P2PTA5</accession>
<proteinExistence type="predicted"/>